<dbReference type="SUPFAM" id="SSF52374">
    <property type="entry name" value="Nucleotidylyl transferase"/>
    <property type="match status" value="1"/>
</dbReference>
<evidence type="ECO:0000313" key="16">
    <source>
        <dbReference type="Proteomes" id="UP000053477"/>
    </source>
</evidence>
<protein>
    <recommendedName>
        <fullName evidence="11">Isoleucine--tRNA ligase, mitochondrial</fullName>
        <ecNumber evidence="3">6.1.1.5</ecNumber>
    </recommendedName>
    <alternativeName>
        <fullName evidence="9">Isoleucyl-tRNA synthetase</fullName>
    </alternativeName>
</protein>
<evidence type="ECO:0000256" key="7">
    <source>
        <dbReference type="ARBA" id="ARBA00022917"/>
    </source>
</evidence>
<evidence type="ECO:0000259" key="14">
    <source>
        <dbReference type="Pfam" id="PF08264"/>
    </source>
</evidence>
<dbReference type="InterPro" id="IPR002300">
    <property type="entry name" value="aa-tRNA-synth_Ia"/>
</dbReference>
<dbReference type="Gene3D" id="3.40.50.620">
    <property type="entry name" value="HUPs"/>
    <property type="match status" value="2"/>
</dbReference>
<keyword evidence="4 12" id="KW-0436">Ligase</keyword>
<dbReference type="InterPro" id="IPR033708">
    <property type="entry name" value="Anticodon_Ile_BEm"/>
</dbReference>
<gene>
    <name evidence="15" type="ORF">SCHPADRAFT_867734</name>
</gene>
<dbReference type="PROSITE" id="PS00178">
    <property type="entry name" value="AA_TRNA_LIGASE_I"/>
    <property type="match status" value="1"/>
</dbReference>
<dbReference type="PANTHER" id="PTHR42765:SF1">
    <property type="entry name" value="ISOLEUCINE--TRNA LIGASE, MITOCHONDRIAL"/>
    <property type="match status" value="1"/>
</dbReference>
<dbReference type="PRINTS" id="PR00984">
    <property type="entry name" value="TRNASYNTHILE"/>
</dbReference>
<keyword evidence="16" id="KW-1185">Reference proteome</keyword>
<dbReference type="InterPro" id="IPR050081">
    <property type="entry name" value="Ile-tRNA_ligase"/>
</dbReference>
<dbReference type="InterPro" id="IPR023585">
    <property type="entry name" value="Ile-tRNA-ligase_type1"/>
</dbReference>
<dbReference type="InterPro" id="IPR009008">
    <property type="entry name" value="Val/Leu/Ile-tRNA-synth_edit"/>
</dbReference>
<evidence type="ECO:0000256" key="5">
    <source>
        <dbReference type="ARBA" id="ARBA00022741"/>
    </source>
</evidence>
<dbReference type="HAMAP" id="MF_02002">
    <property type="entry name" value="Ile_tRNA_synth_type1"/>
    <property type="match status" value="1"/>
</dbReference>
<dbReference type="FunCoup" id="A0A0H2SKP3">
    <property type="interactions" value="489"/>
</dbReference>
<dbReference type="STRING" id="27342.A0A0H2SKP3"/>
<reference evidence="15 16" key="1">
    <citation type="submission" date="2015-04" db="EMBL/GenBank/DDBJ databases">
        <title>Complete genome sequence of Schizopora paradoxa KUC8140, a cosmopolitan wood degrader in East Asia.</title>
        <authorList>
            <consortium name="DOE Joint Genome Institute"/>
            <person name="Min B."/>
            <person name="Park H."/>
            <person name="Jang Y."/>
            <person name="Kim J.-J."/>
            <person name="Kim K.H."/>
            <person name="Pangilinan J."/>
            <person name="Lipzen A."/>
            <person name="Riley R."/>
            <person name="Grigoriev I.V."/>
            <person name="Spatafora J.W."/>
            <person name="Choi I.-G."/>
        </authorList>
    </citation>
    <scope>NUCLEOTIDE SEQUENCE [LARGE SCALE GENOMIC DNA]</scope>
    <source>
        <strain evidence="15 16">KUC8140</strain>
    </source>
</reference>
<dbReference type="InterPro" id="IPR002301">
    <property type="entry name" value="Ile-tRNA-ligase"/>
</dbReference>
<evidence type="ECO:0000256" key="12">
    <source>
        <dbReference type="RuleBase" id="RU363035"/>
    </source>
</evidence>
<dbReference type="AlphaFoldDB" id="A0A0H2SKP3"/>
<dbReference type="Gene3D" id="1.10.730.20">
    <property type="match status" value="1"/>
</dbReference>
<evidence type="ECO:0000256" key="1">
    <source>
        <dbReference type="ARBA" id="ARBA00004173"/>
    </source>
</evidence>
<dbReference type="GO" id="GO:0000049">
    <property type="term" value="F:tRNA binding"/>
    <property type="evidence" value="ECO:0007669"/>
    <property type="project" value="InterPro"/>
</dbReference>
<dbReference type="GO" id="GO:0006428">
    <property type="term" value="P:isoleucyl-tRNA aminoacylation"/>
    <property type="evidence" value="ECO:0007669"/>
    <property type="project" value="InterPro"/>
</dbReference>
<feature type="domain" description="Aminoacyl-tRNA synthetase class Ia" evidence="13">
    <location>
        <begin position="58"/>
        <end position="712"/>
    </location>
</feature>
<dbReference type="EC" id="6.1.1.5" evidence="3"/>
<comment type="subcellular location">
    <subcellularLocation>
        <location evidence="1">Mitochondrion</location>
    </subcellularLocation>
</comment>
<dbReference type="Gene3D" id="3.90.740.10">
    <property type="entry name" value="Valyl/Leucyl/Isoleucyl-tRNA synthetase, editing domain"/>
    <property type="match status" value="1"/>
</dbReference>
<dbReference type="OrthoDB" id="10264412at2759"/>
<dbReference type="GO" id="GO:0002161">
    <property type="term" value="F:aminoacyl-tRNA deacylase activity"/>
    <property type="evidence" value="ECO:0007669"/>
    <property type="project" value="InterPro"/>
</dbReference>
<keyword evidence="7 12" id="KW-0648">Protein biosynthesis</keyword>
<evidence type="ECO:0000256" key="8">
    <source>
        <dbReference type="ARBA" id="ARBA00023146"/>
    </source>
</evidence>
<dbReference type="NCBIfam" id="TIGR00392">
    <property type="entry name" value="ileS"/>
    <property type="match status" value="1"/>
</dbReference>
<dbReference type="SUPFAM" id="SSF50677">
    <property type="entry name" value="ValRS/IleRS/LeuRS editing domain"/>
    <property type="match status" value="1"/>
</dbReference>
<dbReference type="CDD" id="cd07960">
    <property type="entry name" value="Anticodon_Ia_Ile_BEm"/>
    <property type="match status" value="1"/>
</dbReference>
<dbReference type="Pfam" id="PF00133">
    <property type="entry name" value="tRNA-synt_1"/>
    <property type="match status" value="1"/>
</dbReference>
<dbReference type="EMBL" id="KQ085902">
    <property type="protein sequence ID" value="KLO17641.1"/>
    <property type="molecule type" value="Genomic_DNA"/>
</dbReference>
<sequence>MIYRRRCPLNFQRFLSTDSKAYSKTLLLPKTPFPQWIDPQKSEKPFRDRTTTALYDWQEKSVSRPLFVLHDGPPYANGPLHMGHALNKILKDIINRFQLLQGKRINYIPGWDCHGLPIENKALKDMKLKAHETPPVITRRAARSVAEREMQRQSEEFQEFGIMADWSQKGTYRTLDKSYELRQLRIFAQMVENGLIYRHFRPVHYSPSSRSALAEAELIYRDDHRSQSVYVYFKLKVSTCDLAIQEFVQKSNLRVLVWTTTPWTLSANMAVAVNPSVVYMMVKLLDDSGFVIVAEDRLDFVGHCFGSYEEVIQIRGSDLVGVQYEPIFPSALKKHAPYRIIPASHVTSDSGTGLVHVAPAHGAEDYAAFLSMGLLDARSEYPLLCHVDERGCFSSAIQNVVGDILGKDLVGLEVLKAGTTTIIDVLKLYDALAKEEPIVHRYPYDWKTDQPIIVTATSQWFANLDAIKERALTTLETVNFFPPASRTRLQSFISTRSEWCISRQRPWGVPIPSLHHIPTKAVVLERSSLDHILSILDTKGVDYWWEGPVEEFVSEEIRRSFEANGFPFKSSDWVKGMDTMDVWFDSGSSWTLLRELGLRKQVNDAFYADVCLEGSDQHRGWFQSMLLTSSSVTGSKTSGDRNDHVLKPYKNLITHGMVLDQEGKKMSKSLGNVISPLVVVNGGKNKKIEPAYGADVLRFWAASVEYWRDMALGPTVLSQSSEALRKIRNSIRFALGNINSVQYPEEMNIDRASLSIVDRYVMHELYKLERLALQNYENFNFPRIVSSVSNFANVTLSSLYFDIMKDALYADSPESPDRRAVAFVLKQILETMVNIMAPITPHLAEEAYHYAQSSGPERLDESSVFMRPWNRMSDEWLDPSAEIEMSCLMPVREGVLKLLEQGRAAKQLRSSLEAEVDIIIPNDIPSDNNFLRVLRREEAFIKTLCIVSDAHITDEVSLGANVPQWVYSSSVALRDEGVIIGIRARPSSREKCPRCWMYTRQSDDSLCHRCSSAIPQK</sequence>
<accession>A0A0H2SKP3</accession>
<evidence type="ECO:0000256" key="6">
    <source>
        <dbReference type="ARBA" id="ARBA00022840"/>
    </source>
</evidence>
<dbReference type="Pfam" id="PF08264">
    <property type="entry name" value="Anticodon_1"/>
    <property type="match status" value="1"/>
</dbReference>
<dbReference type="InterPro" id="IPR013155">
    <property type="entry name" value="M/V/L/I-tRNA-synth_anticd-bd"/>
</dbReference>
<comment type="similarity">
    <text evidence="2 12">Belongs to the class-I aminoacyl-tRNA synthetase family.</text>
</comment>
<dbReference type="InterPro" id="IPR009080">
    <property type="entry name" value="tRNAsynth_Ia_anticodon-bd"/>
</dbReference>
<dbReference type="InParanoid" id="A0A0H2SKP3"/>
<comment type="catalytic activity">
    <reaction evidence="10">
        <text>tRNA(Ile) + L-isoleucine + ATP = L-isoleucyl-tRNA(Ile) + AMP + diphosphate</text>
        <dbReference type="Rhea" id="RHEA:11060"/>
        <dbReference type="Rhea" id="RHEA-COMP:9666"/>
        <dbReference type="Rhea" id="RHEA-COMP:9695"/>
        <dbReference type="ChEBI" id="CHEBI:30616"/>
        <dbReference type="ChEBI" id="CHEBI:33019"/>
        <dbReference type="ChEBI" id="CHEBI:58045"/>
        <dbReference type="ChEBI" id="CHEBI:78442"/>
        <dbReference type="ChEBI" id="CHEBI:78528"/>
        <dbReference type="ChEBI" id="CHEBI:456215"/>
        <dbReference type="EC" id="6.1.1.5"/>
    </reaction>
</comment>
<evidence type="ECO:0000256" key="3">
    <source>
        <dbReference type="ARBA" id="ARBA00013165"/>
    </source>
</evidence>
<evidence type="ECO:0000313" key="15">
    <source>
        <dbReference type="EMBL" id="KLO17641.1"/>
    </source>
</evidence>
<evidence type="ECO:0000256" key="10">
    <source>
        <dbReference type="ARBA" id="ARBA00048359"/>
    </source>
</evidence>
<dbReference type="GO" id="GO:0004822">
    <property type="term" value="F:isoleucine-tRNA ligase activity"/>
    <property type="evidence" value="ECO:0007669"/>
    <property type="project" value="UniProtKB-EC"/>
</dbReference>
<evidence type="ECO:0000256" key="9">
    <source>
        <dbReference type="ARBA" id="ARBA00032665"/>
    </source>
</evidence>
<keyword evidence="5 12" id="KW-0547">Nucleotide-binding</keyword>
<feature type="domain" description="Methionyl/Valyl/Leucyl/Isoleucyl-tRNA synthetase anticodon-binding" evidence="14">
    <location>
        <begin position="758"/>
        <end position="917"/>
    </location>
</feature>
<keyword evidence="8 12" id="KW-0030">Aminoacyl-tRNA synthetase</keyword>
<evidence type="ECO:0000256" key="4">
    <source>
        <dbReference type="ARBA" id="ARBA00022598"/>
    </source>
</evidence>
<dbReference type="GO" id="GO:0005739">
    <property type="term" value="C:mitochondrion"/>
    <property type="evidence" value="ECO:0007669"/>
    <property type="project" value="UniProtKB-SubCell"/>
</dbReference>
<name>A0A0H2SKP3_9AGAM</name>
<dbReference type="PANTHER" id="PTHR42765">
    <property type="entry name" value="SOLEUCYL-TRNA SYNTHETASE"/>
    <property type="match status" value="1"/>
</dbReference>
<evidence type="ECO:0000256" key="11">
    <source>
        <dbReference type="ARBA" id="ARBA00068280"/>
    </source>
</evidence>
<keyword evidence="6 12" id="KW-0067">ATP-binding</keyword>
<dbReference type="InterPro" id="IPR014729">
    <property type="entry name" value="Rossmann-like_a/b/a_fold"/>
</dbReference>
<dbReference type="InterPro" id="IPR001412">
    <property type="entry name" value="aa-tRNA-synth_I_CS"/>
</dbReference>
<dbReference type="SUPFAM" id="SSF47323">
    <property type="entry name" value="Anticodon-binding domain of a subclass of class I aminoacyl-tRNA synthetases"/>
    <property type="match status" value="1"/>
</dbReference>
<evidence type="ECO:0000256" key="2">
    <source>
        <dbReference type="ARBA" id="ARBA00005594"/>
    </source>
</evidence>
<dbReference type="Proteomes" id="UP000053477">
    <property type="component" value="Unassembled WGS sequence"/>
</dbReference>
<evidence type="ECO:0000259" key="13">
    <source>
        <dbReference type="Pfam" id="PF00133"/>
    </source>
</evidence>
<dbReference type="FunFam" id="3.40.50.620:FF:000111">
    <property type="entry name" value="Mitochondrial isoleucyl-tRNA synthetase"/>
    <property type="match status" value="1"/>
</dbReference>
<organism evidence="15 16">
    <name type="scientific">Schizopora paradoxa</name>
    <dbReference type="NCBI Taxonomy" id="27342"/>
    <lineage>
        <taxon>Eukaryota</taxon>
        <taxon>Fungi</taxon>
        <taxon>Dikarya</taxon>
        <taxon>Basidiomycota</taxon>
        <taxon>Agaricomycotina</taxon>
        <taxon>Agaricomycetes</taxon>
        <taxon>Hymenochaetales</taxon>
        <taxon>Schizoporaceae</taxon>
        <taxon>Schizopora</taxon>
    </lineage>
</organism>
<dbReference type="GO" id="GO:0032543">
    <property type="term" value="P:mitochondrial translation"/>
    <property type="evidence" value="ECO:0007669"/>
    <property type="project" value="TreeGrafter"/>
</dbReference>
<dbReference type="GO" id="GO:0005524">
    <property type="term" value="F:ATP binding"/>
    <property type="evidence" value="ECO:0007669"/>
    <property type="project" value="UniProtKB-KW"/>
</dbReference>
<proteinExistence type="inferred from homology"/>